<protein>
    <recommendedName>
        <fullName evidence="2">Xaa-Pro dipeptidyl-peptidase C-terminal domain-containing protein</fullName>
    </recommendedName>
</protein>
<dbReference type="InterPro" id="IPR000383">
    <property type="entry name" value="Xaa-Pro-like_dom"/>
</dbReference>
<dbReference type="EMBL" id="FORT01000001">
    <property type="protein sequence ID" value="SFI92861.1"/>
    <property type="molecule type" value="Genomic_DNA"/>
</dbReference>
<evidence type="ECO:0000313" key="3">
    <source>
        <dbReference type="EMBL" id="SFI92861.1"/>
    </source>
</evidence>
<proteinExistence type="predicted"/>
<dbReference type="GO" id="GO:0008239">
    <property type="term" value="F:dipeptidyl-peptidase activity"/>
    <property type="evidence" value="ECO:0007669"/>
    <property type="project" value="InterPro"/>
</dbReference>
<dbReference type="InterPro" id="IPR029058">
    <property type="entry name" value="AB_hydrolase_fold"/>
</dbReference>
<keyword evidence="4" id="KW-1185">Reference proteome</keyword>
<dbReference type="SUPFAM" id="SSF53474">
    <property type="entry name" value="alpha/beta-Hydrolases"/>
    <property type="match status" value="1"/>
</dbReference>
<dbReference type="InterPro" id="IPR013736">
    <property type="entry name" value="Xaa-Pro_dipept_C"/>
</dbReference>
<dbReference type="Pfam" id="PF02129">
    <property type="entry name" value="Peptidase_S15"/>
    <property type="match status" value="1"/>
</dbReference>
<dbReference type="STRING" id="1884381.SAMN05518846_101540"/>
<reference evidence="4" key="1">
    <citation type="submission" date="2016-10" db="EMBL/GenBank/DDBJ databases">
        <authorList>
            <person name="Varghese N."/>
            <person name="Submissions S."/>
        </authorList>
    </citation>
    <scope>NUCLEOTIDE SEQUENCE [LARGE SCALE GENOMIC DNA]</scope>
    <source>
        <strain evidence="4">OK042</strain>
    </source>
</reference>
<dbReference type="Gene3D" id="1.10.3020.10">
    <property type="entry name" value="alpha-amino acid ester hydrolase ( Helical cap domain)"/>
    <property type="match status" value="1"/>
</dbReference>
<dbReference type="Pfam" id="PF08530">
    <property type="entry name" value="PepX_C"/>
    <property type="match status" value="1"/>
</dbReference>
<dbReference type="Gene3D" id="3.40.50.1820">
    <property type="entry name" value="alpha/beta hydrolase"/>
    <property type="match status" value="1"/>
</dbReference>
<dbReference type="Gene3D" id="2.60.120.260">
    <property type="entry name" value="Galactose-binding domain-like"/>
    <property type="match status" value="1"/>
</dbReference>
<keyword evidence="1" id="KW-0378">Hydrolase</keyword>
<organism evidence="3 4">
    <name type="scientific">Brevibacillus centrosporus</name>
    <dbReference type="NCBI Taxonomy" id="54910"/>
    <lineage>
        <taxon>Bacteria</taxon>
        <taxon>Bacillati</taxon>
        <taxon>Bacillota</taxon>
        <taxon>Bacilli</taxon>
        <taxon>Bacillales</taxon>
        <taxon>Paenibacillaceae</taxon>
        <taxon>Brevibacillus</taxon>
    </lineage>
</organism>
<evidence type="ECO:0000313" key="4">
    <source>
        <dbReference type="Proteomes" id="UP000198915"/>
    </source>
</evidence>
<dbReference type="SMART" id="SM00939">
    <property type="entry name" value="PepX_C"/>
    <property type="match status" value="1"/>
</dbReference>
<feature type="domain" description="Xaa-Pro dipeptidyl-peptidase C-terminal" evidence="2">
    <location>
        <begin position="460"/>
        <end position="703"/>
    </location>
</feature>
<dbReference type="InterPro" id="IPR005674">
    <property type="entry name" value="CocE/Ser_esterase"/>
</dbReference>
<evidence type="ECO:0000259" key="2">
    <source>
        <dbReference type="SMART" id="SM00939"/>
    </source>
</evidence>
<dbReference type="AlphaFoldDB" id="A0A1I3M793"/>
<dbReference type="RefSeq" id="WP_092266403.1">
    <property type="nucleotide sequence ID" value="NZ_FORT01000001.1"/>
</dbReference>
<dbReference type="SUPFAM" id="SSF49785">
    <property type="entry name" value="Galactose-binding domain-like"/>
    <property type="match status" value="1"/>
</dbReference>
<accession>A0A1I3M793</accession>
<sequence length="710" mass="80958">MSHYLLDRRFDIYFSGVYNGNITFKETYVELCDVDRKTRAQLKREPFDKNKKNTLIDYPLIHSKLAAYADCKWEGEKVTLADGSIYSKYLTATGIVDGKEVTSQLWAQRKSTGVLDIVTVDGEIVAFSNPGRVSSEIAVVPGYEKLTPLVKFDDPLLSKAEYGINHLGNLFVPTRDGLNLATEVFLPEGIKPGEKVPAIVVRTCYGKPRDILRCWHWTARGYAFVIQDVRGRSDSDGELEPFQHEREDADDLFNWIVQQEWSDGSIGMWGASYLGYTTTAAATSGNPHLKTAISEVNVGSPFTDTARRGGTICSWPLLCWTLGQSMSNRIDFGVFAGETINVEEAVRHRPITEIPEKIIGKKSGPWDLWREHYYYDEFWRHSDNTAHSHQIKIPMLIMSGWYDGDALGVQETWRFLTKHDVPGRRIILGPWPHNLNAFRDCDDLEFGDNAVDYDFDTRIIRWFDRYLKGVQNGEDQKPRATYYVVGENQWRESEDWNPRESRQVNLYLASNGHANSMFGDGRIVLQPEKETGSDTYVYDPQQPIGDRGHVRPYHCNPIQLRSDCLVYDTETLSTDVAMAGNVYAEFYASSSAVDTDFIVRVSDVDERGIARKISDNVVRAEFRKGYDKPELLEPGKVEKYEMEMYFNGYVFKKGHKIRIDITSSNYYEFFPNTNTGINPYEDPAPVVAVNTIYHGTEYPSHVKLPVLYGL</sequence>
<gene>
    <name evidence="3" type="ORF">SAMN05518846_101540</name>
</gene>
<evidence type="ECO:0000256" key="1">
    <source>
        <dbReference type="ARBA" id="ARBA00022801"/>
    </source>
</evidence>
<dbReference type="InterPro" id="IPR008979">
    <property type="entry name" value="Galactose-bd-like_sf"/>
</dbReference>
<dbReference type="NCBIfam" id="TIGR00976">
    <property type="entry name" value="CocE_NonD"/>
    <property type="match status" value="1"/>
</dbReference>
<name>A0A1I3M793_9BACL</name>
<dbReference type="Proteomes" id="UP000198915">
    <property type="component" value="Unassembled WGS sequence"/>
</dbReference>